<gene>
    <name evidence="2" type="ORF">PHACADRAFT_249137</name>
</gene>
<dbReference type="HOGENOM" id="CLU_1384582_0_0_1"/>
<feature type="region of interest" description="Disordered" evidence="1">
    <location>
        <begin position="176"/>
        <end position="197"/>
    </location>
</feature>
<feature type="compositionally biased region" description="Acidic residues" evidence="1">
    <location>
        <begin position="188"/>
        <end position="197"/>
    </location>
</feature>
<name>K5WI02_PHACS</name>
<evidence type="ECO:0000313" key="3">
    <source>
        <dbReference type="Proteomes" id="UP000008370"/>
    </source>
</evidence>
<reference evidence="2 3" key="1">
    <citation type="journal article" date="2012" name="BMC Genomics">
        <title>Comparative genomics of the white-rot fungi, Phanerochaete carnosa and P. chrysosporium, to elucidate the genetic basis of the distinct wood types they colonize.</title>
        <authorList>
            <person name="Suzuki H."/>
            <person name="MacDonald J."/>
            <person name="Syed K."/>
            <person name="Salamov A."/>
            <person name="Hori C."/>
            <person name="Aerts A."/>
            <person name="Henrissat B."/>
            <person name="Wiebenga A."/>
            <person name="vanKuyk P.A."/>
            <person name="Barry K."/>
            <person name="Lindquist E."/>
            <person name="LaButti K."/>
            <person name="Lapidus A."/>
            <person name="Lucas S."/>
            <person name="Coutinho P."/>
            <person name="Gong Y."/>
            <person name="Samejima M."/>
            <person name="Mahadevan R."/>
            <person name="Abou-Zaid M."/>
            <person name="de Vries R.P."/>
            <person name="Igarashi K."/>
            <person name="Yadav J.S."/>
            <person name="Grigoriev I.V."/>
            <person name="Master E.R."/>
        </authorList>
    </citation>
    <scope>NUCLEOTIDE SEQUENCE [LARGE SCALE GENOMIC DNA]</scope>
    <source>
        <strain evidence="2 3">HHB-10118-sp</strain>
    </source>
</reference>
<dbReference type="InParanoid" id="K5WI02"/>
<dbReference type="Proteomes" id="UP000008370">
    <property type="component" value="Unassembled WGS sequence"/>
</dbReference>
<evidence type="ECO:0000313" key="2">
    <source>
        <dbReference type="EMBL" id="EKM58985.1"/>
    </source>
</evidence>
<evidence type="ECO:0000256" key="1">
    <source>
        <dbReference type="SAM" id="MobiDB-lite"/>
    </source>
</evidence>
<keyword evidence="3" id="KW-1185">Reference proteome</keyword>
<sequence>MDIPFYPPSYNGELLHSFGQGKRARQRFTEIRGSSLPGLRIKQGDLIPEEGCELVCILKPLMRMTKRGGMSSSGPSKQKYHRANEVAVKLGVNWYYLGRYRCAKEDNLDASGYHALSSGAKQALVQSCGPKKHHTTIEAKLWSGDIAVRRYHLRREGFNEDLYRRLLDAAAGGKLDVADGGAELGSDGADESGDADE</sequence>
<proteinExistence type="predicted"/>
<dbReference type="KEGG" id="pco:PHACADRAFT_249137"/>
<dbReference type="GeneID" id="18914572"/>
<dbReference type="OrthoDB" id="2767605at2759"/>
<accession>K5WI02</accession>
<dbReference type="EMBL" id="JH930469">
    <property type="protein sequence ID" value="EKM58985.1"/>
    <property type="molecule type" value="Genomic_DNA"/>
</dbReference>
<dbReference type="RefSeq" id="XP_007391568.1">
    <property type="nucleotide sequence ID" value="XM_007391506.1"/>
</dbReference>
<dbReference type="AlphaFoldDB" id="K5WI02"/>
<protein>
    <submittedName>
        <fullName evidence="2">Uncharacterized protein</fullName>
    </submittedName>
</protein>
<organism evidence="2 3">
    <name type="scientific">Phanerochaete carnosa (strain HHB-10118-sp)</name>
    <name type="common">White-rot fungus</name>
    <name type="synonym">Peniophora carnosa</name>
    <dbReference type="NCBI Taxonomy" id="650164"/>
    <lineage>
        <taxon>Eukaryota</taxon>
        <taxon>Fungi</taxon>
        <taxon>Dikarya</taxon>
        <taxon>Basidiomycota</taxon>
        <taxon>Agaricomycotina</taxon>
        <taxon>Agaricomycetes</taxon>
        <taxon>Polyporales</taxon>
        <taxon>Phanerochaetaceae</taxon>
        <taxon>Phanerochaete</taxon>
    </lineage>
</organism>